<keyword evidence="2" id="KW-1185">Reference proteome</keyword>
<gene>
    <name evidence="1" type="ORF">BpHYR1_009674</name>
</gene>
<accession>A0A3M7PXQ1</accession>
<dbReference type="Proteomes" id="UP000276133">
    <property type="component" value="Unassembled WGS sequence"/>
</dbReference>
<dbReference type="EMBL" id="REGN01008308">
    <property type="protein sequence ID" value="RNA03897.1"/>
    <property type="molecule type" value="Genomic_DNA"/>
</dbReference>
<reference evidence="1 2" key="1">
    <citation type="journal article" date="2018" name="Sci. Rep.">
        <title>Genomic signatures of local adaptation to the degree of environmental predictability in rotifers.</title>
        <authorList>
            <person name="Franch-Gras L."/>
            <person name="Hahn C."/>
            <person name="Garcia-Roger E.M."/>
            <person name="Carmona M.J."/>
            <person name="Serra M."/>
            <person name="Gomez A."/>
        </authorList>
    </citation>
    <scope>NUCLEOTIDE SEQUENCE [LARGE SCALE GENOMIC DNA]</scope>
    <source>
        <strain evidence="1">HYR1</strain>
    </source>
</reference>
<dbReference type="AlphaFoldDB" id="A0A3M7PXQ1"/>
<sequence length="132" mass="15796">MYSYQICRKITKSHKMLSLKKKFGLGEEKKVCKDLFLEKLMRKTLITLKKIISSFTFRNKILKIYKKGIEKCHRDPSFDRISVKQINNRRSIKNHSTVTDQKLTRSIRENNCFSNNLLPKYDSLVSKKFWFL</sequence>
<name>A0A3M7PXQ1_BRAPC</name>
<proteinExistence type="predicted"/>
<evidence type="ECO:0000313" key="2">
    <source>
        <dbReference type="Proteomes" id="UP000276133"/>
    </source>
</evidence>
<protein>
    <submittedName>
        <fullName evidence="1">Uncharacterized protein</fullName>
    </submittedName>
</protein>
<comment type="caution">
    <text evidence="1">The sequence shown here is derived from an EMBL/GenBank/DDBJ whole genome shotgun (WGS) entry which is preliminary data.</text>
</comment>
<organism evidence="1 2">
    <name type="scientific">Brachionus plicatilis</name>
    <name type="common">Marine rotifer</name>
    <name type="synonym">Brachionus muelleri</name>
    <dbReference type="NCBI Taxonomy" id="10195"/>
    <lineage>
        <taxon>Eukaryota</taxon>
        <taxon>Metazoa</taxon>
        <taxon>Spiralia</taxon>
        <taxon>Gnathifera</taxon>
        <taxon>Rotifera</taxon>
        <taxon>Eurotatoria</taxon>
        <taxon>Monogononta</taxon>
        <taxon>Pseudotrocha</taxon>
        <taxon>Ploima</taxon>
        <taxon>Brachionidae</taxon>
        <taxon>Brachionus</taxon>
    </lineage>
</organism>
<evidence type="ECO:0000313" key="1">
    <source>
        <dbReference type="EMBL" id="RNA03897.1"/>
    </source>
</evidence>